<feature type="non-terminal residue" evidence="1">
    <location>
        <position position="38"/>
    </location>
</feature>
<name>A0A381UZ98_9ZZZZ</name>
<proteinExistence type="predicted"/>
<reference evidence="1" key="1">
    <citation type="submission" date="2018-05" db="EMBL/GenBank/DDBJ databases">
        <authorList>
            <person name="Lanie J.A."/>
            <person name="Ng W.-L."/>
            <person name="Kazmierczak K.M."/>
            <person name="Andrzejewski T.M."/>
            <person name="Davidsen T.M."/>
            <person name="Wayne K.J."/>
            <person name="Tettelin H."/>
            <person name="Glass J.I."/>
            <person name="Rusch D."/>
            <person name="Podicherti R."/>
            <person name="Tsui H.-C.T."/>
            <person name="Winkler M.E."/>
        </authorList>
    </citation>
    <scope>NUCLEOTIDE SEQUENCE</scope>
</reference>
<organism evidence="1">
    <name type="scientific">marine metagenome</name>
    <dbReference type="NCBI Taxonomy" id="408172"/>
    <lineage>
        <taxon>unclassified sequences</taxon>
        <taxon>metagenomes</taxon>
        <taxon>ecological metagenomes</taxon>
    </lineage>
</organism>
<protein>
    <submittedName>
        <fullName evidence="1">Uncharacterized protein</fullName>
    </submittedName>
</protein>
<accession>A0A381UZ98</accession>
<dbReference type="EMBL" id="UINC01007456">
    <property type="protein sequence ID" value="SVA33425.1"/>
    <property type="molecule type" value="Genomic_DNA"/>
</dbReference>
<sequence>MNAQLNIFNQATEIFINFETMFIEKFFLEETNYNVLNT</sequence>
<dbReference type="AlphaFoldDB" id="A0A381UZ98"/>
<gene>
    <name evidence="1" type="ORF">METZ01_LOCUS86279</name>
</gene>
<evidence type="ECO:0000313" key="1">
    <source>
        <dbReference type="EMBL" id="SVA33425.1"/>
    </source>
</evidence>